<dbReference type="InterPro" id="IPR023286">
    <property type="entry name" value="ABATE_dom_sf"/>
</dbReference>
<dbReference type="InterPro" id="IPR021005">
    <property type="entry name" value="Znf_CGNR"/>
</dbReference>
<accession>A0A3A1TWT3</accession>
<evidence type="ECO:0000259" key="1">
    <source>
        <dbReference type="Pfam" id="PF11706"/>
    </source>
</evidence>
<dbReference type="PANTHER" id="PTHR35525">
    <property type="entry name" value="BLL6575 PROTEIN"/>
    <property type="match status" value="1"/>
</dbReference>
<dbReference type="OrthoDB" id="3211108at2"/>
<dbReference type="EMBL" id="QXTG01000002">
    <property type="protein sequence ID" value="RIX28662.1"/>
    <property type="molecule type" value="Genomic_DNA"/>
</dbReference>
<organism evidence="2 3">
    <name type="scientific">Amnibacterium setariae</name>
    <dbReference type="NCBI Taxonomy" id="2306585"/>
    <lineage>
        <taxon>Bacteria</taxon>
        <taxon>Bacillati</taxon>
        <taxon>Actinomycetota</taxon>
        <taxon>Actinomycetes</taxon>
        <taxon>Micrococcales</taxon>
        <taxon>Microbacteriaceae</taxon>
        <taxon>Amnibacterium</taxon>
    </lineage>
</organism>
<dbReference type="Gene3D" id="1.10.3300.10">
    <property type="entry name" value="Jann2411-like domain"/>
    <property type="match status" value="1"/>
</dbReference>
<dbReference type="Pfam" id="PF07336">
    <property type="entry name" value="ABATE"/>
    <property type="match status" value="1"/>
</dbReference>
<keyword evidence="3" id="KW-1185">Reference proteome</keyword>
<proteinExistence type="predicted"/>
<sequence length="191" mass="20726">MATQEPTPAPGEELSVALALVNTKVSGTRGVFDRLSEAEDADQWLRRNGLTETGQATASEWSDLAQLRADARSVLEALEAHRAPEDTVLGRLNTVAAAPVRPVLRTHGPRLELQWEPTSAEPPAARVARDLAAFAVSEAAARVRTCAADDCDRMFVPDHGRRIWCSPACGNRMRVQRHAAKARATRLSSAR</sequence>
<evidence type="ECO:0000313" key="2">
    <source>
        <dbReference type="EMBL" id="RIX28662.1"/>
    </source>
</evidence>
<dbReference type="Pfam" id="PF11706">
    <property type="entry name" value="zf-CGNR"/>
    <property type="match status" value="1"/>
</dbReference>
<feature type="domain" description="Zinc finger CGNR" evidence="1">
    <location>
        <begin position="142"/>
        <end position="181"/>
    </location>
</feature>
<dbReference type="SUPFAM" id="SSF160904">
    <property type="entry name" value="Jann2411-like"/>
    <property type="match status" value="1"/>
</dbReference>
<name>A0A3A1TWT3_9MICO</name>
<dbReference type="AlphaFoldDB" id="A0A3A1TWT3"/>
<dbReference type="PANTHER" id="PTHR35525:SF3">
    <property type="entry name" value="BLL6575 PROTEIN"/>
    <property type="match status" value="1"/>
</dbReference>
<gene>
    <name evidence="2" type="ORF">D1781_14765</name>
</gene>
<evidence type="ECO:0000313" key="3">
    <source>
        <dbReference type="Proteomes" id="UP000265742"/>
    </source>
</evidence>
<reference evidence="3" key="1">
    <citation type="submission" date="2018-09" db="EMBL/GenBank/DDBJ databases">
        <authorList>
            <person name="Kim I."/>
        </authorList>
    </citation>
    <scope>NUCLEOTIDE SEQUENCE [LARGE SCALE GENOMIC DNA]</scope>
    <source>
        <strain evidence="3">DD4a</strain>
    </source>
</reference>
<dbReference type="Proteomes" id="UP000265742">
    <property type="component" value="Unassembled WGS sequence"/>
</dbReference>
<dbReference type="RefSeq" id="WP_119482972.1">
    <property type="nucleotide sequence ID" value="NZ_QXTG01000002.1"/>
</dbReference>
<comment type="caution">
    <text evidence="2">The sequence shown here is derived from an EMBL/GenBank/DDBJ whole genome shotgun (WGS) entry which is preliminary data.</text>
</comment>
<protein>
    <submittedName>
        <fullName evidence="2">Zf-CGNR multi-domain protein</fullName>
    </submittedName>
</protein>
<dbReference type="InterPro" id="IPR010852">
    <property type="entry name" value="ABATE"/>
</dbReference>